<dbReference type="HAMAP" id="MF_01976">
    <property type="entry name" value="Phosphofructokinase_III"/>
    <property type="match status" value="1"/>
</dbReference>
<dbReference type="InterPro" id="IPR035966">
    <property type="entry name" value="PKF_sf"/>
</dbReference>
<comment type="caution">
    <text evidence="10">Lacks conserved residue(s) required for the propagation of feature annotation.</text>
</comment>
<accession>A0A3A4AZY1</accession>
<feature type="binding site" description="in other chain" evidence="10">
    <location>
        <begin position="169"/>
        <end position="171"/>
    </location>
    <ligand>
        <name>substrate</name>
        <note>ligand shared between dimeric partners</note>
    </ligand>
</feature>
<comment type="similarity">
    <text evidence="10">Belongs to the phosphofructokinase type A (PFKA) family. Mixed-substrate PFK group III subfamily.</text>
</comment>
<feature type="binding site" description="in other chain" evidence="10">
    <location>
        <position position="221"/>
    </location>
    <ligand>
        <name>substrate</name>
        <note>ligand shared between dimeric partners</note>
    </ligand>
</feature>
<dbReference type="GO" id="GO:0030388">
    <property type="term" value="P:fructose 1,6-bisphosphate metabolic process"/>
    <property type="evidence" value="ECO:0007669"/>
    <property type="project" value="TreeGrafter"/>
</dbReference>
<dbReference type="GO" id="GO:0016208">
    <property type="term" value="F:AMP binding"/>
    <property type="evidence" value="ECO:0007669"/>
    <property type="project" value="TreeGrafter"/>
</dbReference>
<dbReference type="NCBIfam" id="TIGR02483">
    <property type="entry name" value="PFK_mixed"/>
    <property type="match status" value="1"/>
</dbReference>
<feature type="site" description="Important for catalytic activity and substrate specificity; stabilizes the transition state when the phosphoryl donor is PPi; prevents ATP from binding by mimicking the alpha-phosphate group of ATP" evidence="10">
    <location>
        <position position="104"/>
    </location>
</feature>
<feature type="binding site" description="in other chain" evidence="10">
    <location>
        <begin position="125"/>
        <end position="127"/>
    </location>
    <ligand>
        <name>substrate</name>
        <note>ligand shared between dimeric partners</note>
    </ligand>
</feature>
<dbReference type="FunFam" id="3.40.50.460:FF:000002">
    <property type="entry name" value="ATP-dependent 6-phosphofructokinase"/>
    <property type="match status" value="1"/>
</dbReference>
<keyword evidence="6 10" id="KW-0479">Metal-binding</keyword>
<dbReference type="UniPathway" id="UPA00109">
    <property type="reaction ID" value="UER00182"/>
</dbReference>
<dbReference type="PROSITE" id="PS00433">
    <property type="entry name" value="PHOSPHOFRUCTOKINASE"/>
    <property type="match status" value="1"/>
</dbReference>
<comment type="function">
    <text evidence="10">Catalyzes the phosphorylation of D-fructose 6-phosphate, the first committing step of glycolysis. Uses inorganic phosphate (PPi) as phosphoryl donor instead of ATP like common ATP-dependent phosphofructokinases (ATP-PFKs), which renders the reaction reversible, and can thus function both in glycolysis and gluconeogenesis. Consistently, PPi-PFK can replace the enzymes of both the forward (ATP-PFK) and reverse (fructose-bisphosphatase (FBPase)) reactions.</text>
</comment>
<comment type="activity regulation">
    <text evidence="10">Non-allosteric.</text>
</comment>
<evidence type="ECO:0000259" key="11">
    <source>
        <dbReference type="Pfam" id="PF00365"/>
    </source>
</evidence>
<keyword evidence="9 10" id="KW-0324">Glycolysis</keyword>
<gene>
    <name evidence="10" type="primary">pfp</name>
    <name evidence="12" type="ORF">D5H75_20370</name>
</gene>
<dbReference type="GO" id="GO:0006002">
    <property type="term" value="P:fructose 6-phosphate metabolic process"/>
    <property type="evidence" value="ECO:0007669"/>
    <property type="project" value="InterPro"/>
</dbReference>
<keyword evidence="5 10" id="KW-0808">Transferase</keyword>
<organism evidence="12 13">
    <name type="scientific">Bailinhaonella thermotolerans</name>
    <dbReference type="NCBI Taxonomy" id="1070861"/>
    <lineage>
        <taxon>Bacteria</taxon>
        <taxon>Bacillati</taxon>
        <taxon>Actinomycetota</taxon>
        <taxon>Actinomycetes</taxon>
        <taxon>Streptosporangiales</taxon>
        <taxon>Streptosporangiaceae</taxon>
        <taxon>Bailinhaonella</taxon>
    </lineage>
</organism>
<dbReference type="InterPro" id="IPR022953">
    <property type="entry name" value="ATP_PFK"/>
</dbReference>
<name>A0A3A4AZY1_9ACTN</name>
<feature type="active site" description="Proton acceptor" evidence="10">
    <location>
        <position position="127"/>
    </location>
</feature>
<reference evidence="12 13" key="1">
    <citation type="submission" date="2018-09" db="EMBL/GenBank/DDBJ databases">
        <title>YIM 75507 draft genome.</title>
        <authorList>
            <person name="Tang S."/>
            <person name="Feng Y."/>
        </authorList>
    </citation>
    <scope>NUCLEOTIDE SEQUENCE [LARGE SCALE GENOMIC DNA]</scope>
    <source>
        <strain evidence="12 13">YIM 75507</strain>
    </source>
</reference>
<dbReference type="InterPro" id="IPR012829">
    <property type="entry name" value="Phosphofructokinase_III"/>
</dbReference>
<evidence type="ECO:0000256" key="10">
    <source>
        <dbReference type="HAMAP-Rule" id="MF_01976"/>
    </source>
</evidence>
<proteinExistence type="inferred from homology"/>
<comment type="pathway">
    <text evidence="3 10">Carbohydrate degradation; glycolysis; D-glyceraldehyde 3-phosphate and glycerone phosphate from D-glucose: step 3/4.</text>
</comment>
<dbReference type="GO" id="GO:0005945">
    <property type="term" value="C:6-phosphofructokinase complex"/>
    <property type="evidence" value="ECO:0007669"/>
    <property type="project" value="TreeGrafter"/>
</dbReference>
<dbReference type="PANTHER" id="PTHR13697">
    <property type="entry name" value="PHOSPHOFRUCTOKINASE"/>
    <property type="match status" value="1"/>
</dbReference>
<dbReference type="OrthoDB" id="9802503at2"/>
<evidence type="ECO:0000256" key="7">
    <source>
        <dbReference type="ARBA" id="ARBA00022777"/>
    </source>
</evidence>
<dbReference type="GO" id="GO:0047334">
    <property type="term" value="F:diphosphate-fructose-6-phosphate 1-phosphotransferase activity"/>
    <property type="evidence" value="ECO:0007669"/>
    <property type="project" value="UniProtKB-EC"/>
</dbReference>
<dbReference type="Gene3D" id="3.40.50.460">
    <property type="entry name" value="Phosphofructokinase domain"/>
    <property type="match status" value="1"/>
</dbReference>
<dbReference type="RefSeq" id="WP_119928078.1">
    <property type="nucleotide sequence ID" value="NZ_QZEY01000007.1"/>
</dbReference>
<dbReference type="GO" id="GO:0070095">
    <property type="term" value="F:fructose-6-phosphate binding"/>
    <property type="evidence" value="ECO:0007669"/>
    <property type="project" value="TreeGrafter"/>
</dbReference>
<comment type="cofactor">
    <cofactor evidence="1 10">
        <name>Mg(2+)</name>
        <dbReference type="ChEBI" id="CHEBI:18420"/>
    </cofactor>
</comment>
<feature type="domain" description="Phosphofructokinase" evidence="11">
    <location>
        <begin position="2"/>
        <end position="296"/>
    </location>
</feature>
<evidence type="ECO:0000256" key="1">
    <source>
        <dbReference type="ARBA" id="ARBA00001946"/>
    </source>
</evidence>
<dbReference type="GO" id="GO:0046872">
    <property type="term" value="F:metal ion binding"/>
    <property type="evidence" value="ECO:0007669"/>
    <property type="project" value="UniProtKB-KW"/>
</dbReference>
<feature type="binding site" evidence="10">
    <location>
        <position position="162"/>
    </location>
    <ligand>
        <name>substrate</name>
        <note>ligand shared between dimeric partners</note>
    </ligand>
</feature>
<dbReference type="InterPro" id="IPR012003">
    <property type="entry name" value="ATP_PFK_prok-type"/>
</dbReference>
<dbReference type="InterPro" id="IPR015912">
    <property type="entry name" value="Phosphofructokinase_CS"/>
</dbReference>
<keyword evidence="7 10" id="KW-0418">Kinase</keyword>
<dbReference type="GO" id="GO:0061621">
    <property type="term" value="P:canonical glycolysis"/>
    <property type="evidence" value="ECO:0007669"/>
    <property type="project" value="TreeGrafter"/>
</dbReference>
<sequence>MRIGVLTGGGDCPGLNAVIRAVVRKGVGEYGHEFVGFRDGWRGPLECDTQQLDVAAVRGILPRGGTILGSSRTNPLKLDDGVERIKENLRKEGVDALIAIGGEDTLGVARRLYDEGVSVVGVPKTIDNDLNATDYTFGFDTAVNIAMEAIDRLHTTAESHHRTLIVEVMGRHAGWIALHAGMAAGANCILIPEKPFDIDRVVHYIEKRFETRYAPIVVVAEGAHPLEGQMEVQDQGRDAFGHVRLGGIGQRLADEVERRTGKEARFTVLGHIQRGGTPTAFDRVLATRFGLHAIDAAHDGDFGTMVALRGTDIVRVGLAEATAELKTVPYERYEEAEVFFG</sequence>
<dbReference type="Gene3D" id="3.40.50.450">
    <property type="match status" value="1"/>
</dbReference>
<dbReference type="SUPFAM" id="SSF53784">
    <property type="entry name" value="Phosphofructokinase"/>
    <property type="match status" value="1"/>
</dbReference>
<feature type="binding site" evidence="10">
    <location>
        <position position="265"/>
    </location>
    <ligand>
        <name>substrate</name>
        <note>ligand shared between dimeric partners</note>
    </ligand>
</feature>
<protein>
    <recommendedName>
        <fullName evidence="10">Pyrophosphate--fructose 6-phosphate 1-phosphotransferase</fullName>
        <ecNumber evidence="10">2.7.1.90</ecNumber>
    </recommendedName>
    <alternativeName>
        <fullName evidence="10">6-phosphofructokinase, pyrophosphate dependent</fullName>
    </alternativeName>
    <alternativeName>
        <fullName evidence="10">PPi-dependent phosphofructokinase</fullName>
        <shortName evidence="10">PPi-PFK</shortName>
    </alternativeName>
    <alternativeName>
        <fullName evidence="10">Pyrophosphate-dependent 6-phosphofructose-1-kinase</fullName>
    </alternativeName>
</protein>
<comment type="caution">
    <text evidence="12">The sequence shown here is derived from an EMBL/GenBank/DDBJ whole genome shotgun (WGS) entry which is preliminary data.</text>
</comment>
<comment type="subcellular location">
    <subcellularLocation>
        <location evidence="2 10">Cytoplasm</location>
    </subcellularLocation>
</comment>
<evidence type="ECO:0000256" key="4">
    <source>
        <dbReference type="ARBA" id="ARBA00022490"/>
    </source>
</evidence>
<keyword evidence="13" id="KW-1185">Reference proteome</keyword>
<feature type="site" description="Important for catalytic activity; stabilizes the transition state when the phosphoryl donor is PPi" evidence="10">
    <location>
        <position position="124"/>
    </location>
</feature>
<evidence type="ECO:0000256" key="5">
    <source>
        <dbReference type="ARBA" id="ARBA00022679"/>
    </source>
</evidence>
<dbReference type="NCBIfam" id="NF002872">
    <property type="entry name" value="PRK03202.1"/>
    <property type="match status" value="1"/>
</dbReference>
<evidence type="ECO:0000313" key="12">
    <source>
        <dbReference type="EMBL" id="RJL31393.1"/>
    </source>
</evidence>
<evidence type="ECO:0000256" key="9">
    <source>
        <dbReference type="ARBA" id="ARBA00023152"/>
    </source>
</evidence>
<dbReference type="AlphaFoldDB" id="A0A3A4AZY1"/>
<keyword evidence="8 10" id="KW-0460">Magnesium</keyword>
<dbReference type="Pfam" id="PF00365">
    <property type="entry name" value="PFK"/>
    <property type="match status" value="1"/>
</dbReference>
<feature type="binding site" description="in other chain" evidence="10">
    <location>
        <begin position="271"/>
        <end position="274"/>
    </location>
    <ligand>
        <name>substrate</name>
        <note>ligand shared between dimeric partners</note>
    </ligand>
</feature>
<dbReference type="GO" id="GO:0003872">
    <property type="term" value="F:6-phosphofructokinase activity"/>
    <property type="evidence" value="ECO:0007669"/>
    <property type="project" value="UniProtKB-UniRule"/>
</dbReference>
<dbReference type="InterPro" id="IPR000023">
    <property type="entry name" value="Phosphofructokinase_dom"/>
</dbReference>
<evidence type="ECO:0000256" key="2">
    <source>
        <dbReference type="ARBA" id="ARBA00004496"/>
    </source>
</evidence>
<keyword evidence="4 10" id="KW-0963">Cytoplasm</keyword>
<comment type="subunit">
    <text evidence="10">Homodimer or homotetramer.</text>
</comment>
<evidence type="ECO:0000313" key="13">
    <source>
        <dbReference type="Proteomes" id="UP000265768"/>
    </source>
</evidence>
<dbReference type="EC" id="2.7.1.90" evidence="10"/>
<feature type="binding site" evidence="10">
    <location>
        <position position="103"/>
    </location>
    <ligand>
        <name>Mg(2+)</name>
        <dbReference type="ChEBI" id="CHEBI:18420"/>
        <note>catalytic</note>
    </ligand>
</feature>
<feature type="binding site" evidence="10">
    <location>
        <position position="10"/>
    </location>
    <ligand>
        <name>diphosphate</name>
        <dbReference type="ChEBI" id="CHEBI:33019"/>
    </ligand>
</feature>
<dbReference type="PANTHER" id="PTHR13697:SF52">
    <property type="entry name" value="ATP-DEPENDENT 6-PHOSPHOFRUCTOKINASE 3"/>
    <property type="match status" value="1"/>
</dbReference>
<dbReference type="GO" id="GO:0005524">
    <property type="term" value="F:ATP binding"/>
    <property type="evidence" value="ECO:0007669"/>
    <property type="project" value="InterPro"/>
</dbReference>
<evidence type="ECO:0000256" key="3">
    <source>
        <dbReference type="ARBA" id="ARBA00004679"/>
    </source>
</evidence>
<dbReference type="GO" id="GO:0048029">
    <property type="term" value="F:monosaccharide binding"/>
    <property type="evidence" value="ECO:0007669"/>
    <property type="project" value="TreeGrafter"/>
</dbReference>
<dbReference type="EMBL" id="QZEY01000007">
    <property type="protein sequence ID" value="RJL31393.1"/>
    <property type="molecule type" value="Genomic_DNA"/>
</dbReference>
<dbReference type="Proteomes" id="UP000265768">
    <property type="component" value="Unassembled WGS sequence"/>
</dbReference>
<dbReference type="GO" id="GO:0042802">
    <property type="term" value="F:identical protein binding"/>
    <property type="evidence" value="ECO:0007669"/>
    <property type="project" value="TreeGrafter"/>
</dbReference>
<dbReference type="PRINTS" id="PR00476">
    <property type="entry name" value="PHFRCTKINASE"/>
</dbReference>
<evidence type="ECO:0000256" key="6">
    <source>
        <dbReference type="ARBA" id="ARBA00022723"/>
    </source>
</evidence>
<dbReference type="PIRSF" id="PIRSF000532">
    <property type="entry name" value="ATP_PFK_prok"/>
    <property type="match status" value="1"/>
</dbReference>
<comment type="catalytic activity">
    <reaction evidence="10">
        <text>beta-D-fructose 6-phosphate + diphosphate = beta-D-fructose 1,6-bisphosphate + phosphate + H(+)</text>
        <dbReference type="Rhea" id="RHEA:13613"/>
        <dbReference type="ChEBI" id="CHEBI:15378"/>
        <dbReference type="ChEBI" id="CHEBI:32966"/>
        <dbReference type="ChEBI" id="CHEBI:33019"/>
        <dbReference type="ChEBI" id="CHEBI:43474"/>
        <dbReference type="ChEBI" id="CHEBI:57634"/>
        <dbReference type="EC" id="2.7.1.90"/>
    </reaction>
</comment>
<evidence type="ECO:0000256" key="8">
    <source>
        <dbReference type="ARBA" id="ARBA00022842"/>
    </source>
</evidence>